<dbReference type="EMBL" id="JH767142">
    <property type="protein sequence ID" value="EQC38035.1"/>
    <property type="molecule type" value="Genomic_DNA"/>
</dbReference>
<dbReference type="STRING" id="1156394.T0QVK5"/>
<dbReference type="OrthoDB" id="194358at2759"/>
<organism evidence="4 5">
    <name type="scientific">Saprolegnia diclina (strain VS20)</name>
    <dbReference type="NCBI Taxonomy" id="1156394"/>
    <lineage>
        <taxon>Eukaryota</taxon>
        <taxon>Sar</taxon>
        <taxon>Stramenopiles</taxon>
        <taxon>Oomycota</taxon>
        <taxon>Saprolegniomycetes</taxon>
        <taxon>Saprolegniales</taxon>
        <taxon>Saprolegniaceae</taxon>
        <taxon>Saprolegnia</taxon>
    </lineage>
</organism>
<dbReference type="RefSeq" id="XP_008608362.1">
    <property type="nucleotide sequence ID" value="XM_008610140.1"/>
</dbReference>
<dbReference type="PANTHER" id="PTHR24123">
    <property type="entry name" value="ANKYRIN REPEAT-CONTAINING"/>
    <property type="match status" value="1"/>
</dbReference>
<evidence type="ECO:0000313" key="5">
    <source>
        <dbReference type="Proteomes" id="UP000030762"/>
    </source>
</evidence>
<dbReference type="PANTHER" id="PTHR24123:SF33">
    <property type="entry name" value="PROTEIN HOS4"/>
    <property type="match status" value="1"/>
</dbReference>
<feature type="repeat" description="ANK" evidence="3">
    <location>
        <begin position="280"/>
        <end position="312"/>
    </location>
</feature>
<dbReference type="PROSITE" id="PS50088">
    <property type="entry name" value="ANK_REPEAT"/>
    <property type="match status" value="4"/>
</dbReference>
<dbReference type="SMART" id="SM00248">
    <property type="entry name" value="ANK"/>
    <property type="match status" value="13"/>
</dbReference>
<keyword evidence="5" id="KW-1185">Reference proteome</keyword>
<dbReference type="VEuPathDB" id="FungiDB:SDRG_04465"/>
<dbReference type="Gene3D" id="1.25.40.20">
    <property type="entry name" value="Ankyrin repeat-containing domain"/>
    <property type="match status" value="5"/>
</dbReference>
<evidence type="ECO:0000256" key="2">
    <source>
        <dbReference type="ARBA" id="ARBA00023043"/>
    </source>
</evidence>
<name>T0QVK5_SAPDV</name>
<gene>
    <name evidence="4" type="ORF">SDRG_04465</name>
</gene>
<sequence>MLHNTMIQPMPEVRHQGQDDVYAMWPERDRAILATRANADKTMALGAAYLPAHLVACETENAIDAVATDRDTIDATDSAGHTALMLAASTQEAERLLQLGAAIDVQDHLGQTALMLAATANDVERTQLLLSHHANVHLRDAEGSTVLLRCAEASAEIVALLLAHGADPDAIDRDGDNTLMRAVTSQNVPVIKSLLPVTNVTHANPKNGNTLLHVAAWTGHSRRSRLLGSIAAVCNVNACNHAGETPLLYALRTAKDEQDLFETINTLLGAGASVHTPCHAGASPFLIACQRGFAAVLYVLAQARANVNHKDHTGRTGLHHAVVRGHTQSIDVLVILFDVDVNCATPTGDTPLLLASAGGNKHMVRTFLTKRRMDLAHANLNGESALHVACAGGHAAVVHELLAYASHSLHGRDKRGRTPFLTACARGHVSVLKTLLHTGAIDVHHCDHSGQSGLLLASANGHFDVVQWFLEIPTVLATVCNHMGYEAFHAAVVAGHGPVAALLFQLPLVAIEAAARALDG</sequence>
<dbReference type="OMA" id="MDLAHAN"/>
<dbReference type="SUPFAM" id="SSF48403">
    <property type="entry name" value="Ankyrin repeat"/>
    <property type="match status" value="2"/>
</dbReference>
<dbReference type="PROSITE" id="PS50297">
    <property type="entry name" value="ANK_REP_REGION"/>
    <property type="match status" value="3"/>
</dbReference>
<dbReference type="Proteomes" id="UP000030762">
    <property type="component" value="Unassembled WGS sequence"/>
</dbReference>
<dbReference type="InterPro" id="IPR002110">
    <property type="entry name" value="Ankyrin_rpt"/>
</dbReference>
<dbReference type="AlphaFoldDB" id="T0QVK5"/>
<evidence type="ECO:0000256" key="1">
    <source>
        <dbReference type="ARBA" id="ARBA00022737"/>
    </source>
</evidence>
<dbReference type="Pfam" id="PF13637">
    <property type="entry name" value="Ank_4"/>
    <property type="match status" value="1"/>
</dbReference>
<dbReference type="InParanoid" id="T0QVK5"/>
<evidence type="ECO:0000256" key="3">
    <source>
        <dbReference type="PROSITE-ProRule" id="PRU00023"/>
    </source>
</evidence>
<protein>
    <submittedName>
        <fullName evidence="4">Uncharacterized protein</fullName>
    </submittedName>
</protein>
<dbReference type="GeneID" id="19945192"/>
<dbReference type="eggNOG" id="KOG0504">
    <property type="taxonomic scope" value="Eukaryota"/>
</dbReference>
<reference evidence="4 5" key="1">
    <citation type="submission" date="2012-04" db="EMBL/GenBank/DDBJ databases">
        <title>The Genome Sequence of Saprolegnia declina VS20.</title>
        <authorList>
            <consortium name="The Broad Institute Genome Sequencing Platform"/>
            <person name="Russ C."/>
            <person name="Nusbaum C."/>
            <person name="Tyler B."/>
            <person name="van West P."/>
            <person name="Dieguez-Uribeondo J."/>
            <person name="de Bruijn I."/>
            <person name="Tripathy S."/>
            <person name="Jiang R."/>
            <person name="Young S.K."/>
            <person name="Zeng Q."/>
            <person name="Gargeya S."/>
            <person name="Fitzgerald M."/>
            <person name="Haas B."/>
            <person name="Abouelleil A."/>
            <person name="Alvarado L."/>
            <person name="Arachchi H.M."/>
            <person name="Berlin A."/>
            <person name="Chapman S.B."/>
            <person name="Goldberg J."/>
            <person name="Griggs A."/>
            <person name="Gujja S."/>
            <person name="Hansen M."/>
            <person name="Howarth C."/>
            <person name="Imamovic A."/>
            <person name="Larimer J."/>
            <person name="McCowen C."/>
            <person name="Montmayeur A."/>
            <person name="Murphy C."/>
            <person name="Neiman D."/>
            <person name="Pearson M."/>
            <person name="Priest M."/>
            <person name="Roberts A."/>
            <person name="Saif S."/>
            <person name="Shea T."/>
            <person name="Sisk P."/>
            <person name="Sykes S."/>
            <person name="Wortman J."/>
            <person name="Nusbaum C."/>
            <person name="Birren B."/>
        </authorList>
    </citation>
    <scope>NUCLEOTIDE SEQUENCE [LARGE SCALE GENOMIC DNA]</scope>
    <source>
        <strain evidence="4 5">VS20</strain>
    </source>
</reference>
<keyword evidence="2 3" id="KW-0040">ANK repeat</keyword>
<dbReference type="InterPro" id="IPR051165">
    <property type="entry name" value="Multifunctional_ANK_Repeat"/>
</dbReference>
<dbReference type="Pfam" id="PF12796">
    <property type="entry name" value="Ank_2"/>
    <property type="match status" value="2"/>
</dbReference>
<feature type="repeat" description="ANK" evidence="3">
    <location>
        <begin position="381"/>
        <end position="402"/>
    </location>
</feature>
<proteinExistence type="predicted"/>
<evidence type="ECO:0000313" key="4">
    <source>
        <dbReference type="EMBL" id="EQC38035.1"/>
    </source>
</evidence>
<dbReference type="InterPro" id="IPR036770">
    <property type="entry name" value="Ankyrin_rpt-contain_sf"/>
</dbReference>
<feature type="repeat" description="ANK" evidence="3">
    <location>
        <begin position="415"/>
        <end position="440"/>
    </location>
</feature>
<accession>T0QVK5</accession>
<keyword evidence="1" id="KW-0677">Repeat</keyword>
<feature type="repeat" description="ANK" evidence="3">
    <location>
        <begin position="109"/>
        <end position="141"/>
    </location>
</feature>